<protein>
    <submittedName>
        <fullName evidence="5">Substrate-binding domain-containing protein</fullName>
    </submittedName>
</protein>
<proteinExistence type="predicted"/>
<sequence>MTRALPHLRALAALGAAGLLLAACGGSDDGDAVATDAAPAAGADSTDEPAGDGDTAASGDVPAWCGPEEITLGFTDGFGGNSWRLVTTESGRDEAAKCPSVTEFLYADGQGDTQKAISDIQGMVAQGVDALVVFPDAGEAMLPALRSAFEAGVVTVPYRVDPGGEDGVDYTAFIALDNENDGQNYAAGIQELLPDGGNVLFLGGPAGNSQSTQAAEAMQAALDPELYTFIGEQPFEVTNWDPALAQQVLTAAIARYDDIDVIVSDFGPSLVGALPEFENAGRTIPPLVTSDGNVLGCFWEENQEANEGFELFTIATGNDHVRTAMQYAIAQATGGEVPESTAHQHALFENSVTGDPNEVQCEPDLPGDIYLSAELPAEEQAALLE</sequence>
<name>A0ABW0GRG2_9MICO</name>
<dbReference type="SUPFAM" id="SSF53822">
    <property type="entry name" value="Periplasmic binding protein-like I"/>
    <property type="match status" value="1"/>
</dbReference>
<dbReference type="PANTHER" id="PTHR30036">
    <property type="entry name" value="D-XYLOSE-BINDING PERIPLASMIC PROTEIN"/>
    <property type="match status" value="1"/>
</dbReference>
<reference evidence="6" key="1">
    <citation type="journal article" date="2019" name="Int. J. Syst. Evol. Microbiol.">
        <title>The Global Catalogue of Microorganisms (GCM) 10K type strain sequencing project: providing services to taxonomists for standard genome sequencing and annotation.</title>
        <authorList>
            <consortium name="The Broad Institute Genomics Platform"/>
            <consortium name="The Broad Institute Genome Sequencing Center for Infectious Disease"/>
            <person name="Wu L."/>
            <person name="Ma J."/>
        </authorList>
    </citation>
    <scope>NUCLEOTIDE SEQUENCE [LARGE SCALE GENOMIC DNA]</scope>
    <source>
        <strain evidence="6">CCUG 43114</strain>
    </source>
</reference>
<evidence type="ECO:0000313" key="5">
    <source>
        <dbReference type="EMBL" id="MFC5381556.1"/>
    </source>
</evidence>
<evidence type="ECO:0000256" key="1">
    <source>
        <dbReference type="ARBA" id="ARBA00004196"/>
    </source>
</evidence>
<keyword evidence="3" id="KW-0732">Signal</keyword>
<dbReference type="EMBL" id="JBHSLD010000009">
    <property type="protein sequence ID" value="MFC5381556.1"/>
    <property type="molecule type" value="Genomic_DNA"/>
</dbReference>
<dbReference type="RefSeq" id="WP_340269465.1">
    <property type="nucleotide sequence ID" value="NZ_JBBEOG010000004.1"/>
</dbReference>
<feature type="compositionally biased region" description="Low complexity" evidence="2">
    <location>
        <begin position="35"/>
        <end position="44"/>
    </location>
</feature>
<accession>A0ABW0GRG2</accession>
<dbReference type="Gene3D" id="3.40.50.2300">
    <property type="match status" value="2"/>
</dbReference>
<gene>
    <name evidence="5" type="ORF">ACFPJ6_12200</name>
</gene>
<organism evidence="5 6">
    <name type="scientific">Aquipuribacter nitratireducens</name>
    <dbReference type="NCBI Taxonomy" id="650104"/>
    <lineage>
        <taxon>Bacteria</taxon>
        <taxon>Bacillati</taxon>
        <taxon>Actinomycetota</taxon>
        <taxon>Actinomycetes</taxon>
        <taxon>Micrococcales</taxon>
        <taxon>Intrasporangiaceae</taxon>
        <taxon>Aquipuribacter</taxon>
    </lineage>
</organism>
<evidence type="ECO:0000313" key="6">
    <source>
        <dbReference type="Proteomes" id="UP001596122"/>
    </source>
</evidence>
<dbReference type="InterPro" id="IPR050555">
    <property type="entry name" value="Bact_Solute-Bind_Prot2"/>
</dbReference>
<evidence type="ECO:0000256" key="2">
    <source>
        <dbReference type="SAM" id="MobiDB-lite"/>
    </source>
</evidence>
<comment type="caution">
    <text evidence="5">The sequence shown here is derived from an EMBL/GenBank/DDBJ whole genome shotgun (WGS) entry which is preliminary data.</text>
</comment>
<evidence type="ECO:0000259" key="4">
    <source>
        <dbReference type="Pfam" id="PF13407"/>
    </source>
</evidence>
<feature type="domain" description="Periplasmic binding protein" evidence="4">
    <location>
        <begin position="80"/>
        <end position="292"/>
    </location>
</feature>
<dbReference type="Pfam" id="PF13407">
    <property type="entry name" value="Peripla_BP_4"/>
    <property type="match status" value="1"/>
</dbReference>
<feature type="chain" id="PRO_5045574367" evidence="3">
    <location>
        <begin position="23"/>
        <end position="385"/>
    </location>
</feature>
<dbReference type="Proteomes" id="UP001596122">
    <property type="component" value="Unassembled WGS sequence"/>
</dbReference>
<comment type="subcellular location">
    <subcellularLocation>
        <location evidence="1">Cell envelope</location>
    </subcellularLocation>
</comment>
<dbReference type="PROSITE" id="PS51257">
    <property type="entry name" value="PROKAR_LIPOPROTEIN"/>
    <property type="match status" value="1"/>
</dbReference>
<dbReference type="InterPro" id="IPR025997">
    <property type="entry name" value="SBP_2_dom"/>
</dbReference>
<keyword evidence="6" id="KW-1185">Reference proteome</keyword>
<feature type="signal peptide" evidence="3">
    <location>
        <begin position="1"/>
        <end position="22"/>
    </location>
</feature>
<evidence type="ECO:0000256" key="3">
    <source>
        <dbReference type="SAM" id="SignalP"/>
    </source>
</evidence>
<feature type="region of interest" description="Disordered" evidence="2">
    <location>
        <begin position="35"/>
        <end position="61"/>
    </location>
</feature>
<dbReference type="InterPro" id="IPR028082">
    <property type="entry name" value="Peripla_BP_I"/>
</dbReference>